<accession>A0ABR0SAX5</accession>
<gene>
    <name evidence="2" type="ORF">PT974_10837</name>
</gene>
<protein>
    <submittedName>
        <fullName evidence="2">Uncharacterized protein</fullName>
    </submittedName>
</protein>
<organism evidence="2 3">
    <name type="scientific">Cladobotryum mycophilum</name>
    <dbReference type="NCBI Taxonomy" id="491253"/>
    <lineage>
        <taxon>Eukaryota</taxon>
        <taxon>Fungi</taxon>
        <taxon>Dikarya</taxon>
        <taxon>Ascomycota</taxon>
        <taxon>Pezizomycotina</taxon>
        <taxon>Sordariomycetes</taxon>
        <taxon>Hypocreomycetidae</taxon>
        <taxon>Hypocreales</taxon>
        <taxon>Hypocreaceae</taxon>
        <taxon>Cladobotryum</taxon>
    </lineage>
</organism>
<dbReference type="Proteomes" id="UP001338125">
    <property type="component" value="Unassembled WGS sequence"/>
</dbReference>
<sequence length="387" mass="42475">MADPAVDDSVHETEINAAESDASDSTTSLSRSDVTTLVSWEKMTAARAKARLMDDANKAIHLYPESFLKETRRYIGSIFAAKRDCRKFSQHPMAVDVDLNLYRAVELLDQGCEPSSRQIQSLLPDRALLQALRVSGNGSHLLVTIVQNLFSLGEMHLLMPPGVSSSLSNGSQIGAGDNINDQRIPQMDKNTSDILSHMKDLVEETVRTALDSHSDSAVQSAQEKLHETYRELEMALMKKVEGTLWKNRSSPEDQLATKVEPATIKEDPRWAIVEKLADTVASLEKRINPQTYEANVTMQKSNVIATLENSEPVRILDCSTRSLSRSGSGSSGEGSRDDRGGKVGSKRPHSNITGAADDDHPRKHPSANGVDAEEEMGDVYYRNVMAG</sequence>
<reference evidence="2 3" key="1">
    <citation type="submission" date="2024-01" db="EMBL/GenBank/DDBJ databases">
        <title>Complete genome of Cladobotryum mycophilum ATHUM6906.</title>
        <authorList>
            <person name="Christinaki A.C."/>
            <person name="Myridakis A.I."/>
            <person name="Kouvelis V.N."/>
        </authorList>
    </citation>
    <scope>NUCLEOTIDE SEQUENCE [LARGE SCALE GENOMIC DNA]</scope>
    <source>
        <strain evidence="2 3">ATHUM6906</strain>
    </source>
</reference>
<dbReference type="EMBL" id="JAVFKD010000015">
    <property type="protein sequence ID" value="KAK5989322.1"/>
    <property type="molecule type" value="Genomic_DNA"/>
</dbReference>
<feature type="compositionally biased region" description="Low complexity" evidence="1">
    <location>
        <begin position="319"/>
        <end position="328"/>
    </location>
</feature>
<name>A0ABR0SAX5_9HYPO</name>
<keyword evidence="3" id="KW-1185">Reference proteome</keyword>
<comment type="caution">
    <text evidence="2">The sequence shown here is derived from an EMBL/GenBank/DDBJ whole genome shotgun (WGS) entry which is preliminary data.</text>
</comment>
<evidence type="ECO:0000313" key="3">
    <source>
        <dbReference type="Proteomes" id="UP001338125"/>
    </source>
</evidence>
<evidence type="ECO:0000313" key="2">
    <source>
        <dbReference type="EMBL" id="KAK5989322.1"/>
    </source>
</evidence>
<evidence type="ECO:0000256" key="1">
    <source>
        <dbReference type="SAM" id="MobiDB-lite"/>
    </source>
</evidence>
<proteinExistence type="predicted"/>
<feature type="region of interest" description="Disordered" evidence="1">
    <location>
        <begin position="319"/>
        <end position="387"/>
    </location>
</feature>